<evidence type="ECO:0000256" key="1">
    <source>
        <dbReference type="ARBA" id="ARBA00023002"/>
    </source>
</evidence>
<sequence length="124" mass="14103">MKNRIKGKDLLLLERILEIAGEFESVPDVLHKTQDWYRKDLNYFDLDVEGIAGQFGFQGLEAMILAGAYVESTRSLSSKAVEVALVRILGEDKVQELELHMQAFELGKQIVHELFCAYDMPKIS</sequence>
<dbReference type="EMBL" id="JAAEEH010000035">
    <property type="protein sequence ID" value="NDL68336.1"/>
    <property type="molecule type" value="Genomic_DNA"/>
</dbReference>
<keyword evidence="1" id="KW-0560">Oxidoreductase</keyword>
<dbReference type="Proteomes" id="UP000461585">
    <property type="component" value="Unassembled WGS sequence"/>
</dbReference>
<organism evidence="2 3">
    <name type="scientific">Anaerotalea alkaliphila</name>
    <dbReference type="NCBI Taxonomy" id="2662126"/>
    <lineage>
        <taxon>Bacteria</taxon>
        <taxon>Bacillati</taxon>
        <taxon>Bacillota</taxon>
        <taxon>Clostridia</taxon>
        <taxon>Eubacteriales</taxon>
        <taxon>Anaerotalea</taxon>
    </lineage>
</organism>
<dbReference type="AlphaFoldDB" id="A0A7X5HXJ5"/>
<evidence type="ECO:0000313" key="2">
    <source>
        <dbReference type="EMBL" id="NDL68336.1"/>
    </source>
</evidence>
<evidence type="ECO:0000313" key="3">
    <source>
        <dbReference type="Proteomes" id="UP000461585"/>
    </source>
</evidence>
<dbReference type="InterPro" id="IPR002869">
    <property type="entry name" value="Pyrv_flavodox_OxRed_cen"/>
</dbReference>
<name>A0A7X5HXJ5_9FIRM</name>
<gene>
    <name evidence="2" type="ORF">GXN74_11350</name>
</gene>
<dbReference type="GO" id="GO:0016491">
    <property type="term" value="F:oxidoreductase activity"/>
    <property type="evidence" value="ECO:0007669"/>
    <property type="project" value="UniProtKB-KW"/>
</dbReference>
<keyword evidence="3" id="KW-1185">Reference proteome</keyword>
<protein>
    <submittedName>
        <fullName evidence="2">Uncharacterized protein</fullName>
    </submittedName>
</protein>
<comment type="caution">
    <text evidence="2">The sequence shown here is derived from an EMBL/GenBank/DDBJ whole genome shotgun (WGS) entry which is preliminary data.</text>
</comment>
<dbReference type="RefSeq" id="WP_162371060.1">
    <property type="nucleotide sequence ID" value="NZ_JAAEEH010000035.1"/>
</dbReference>
<accession>A0A7X5HXJ5</accession>
<dbReference type="SUPFAM" id="SSF53323">
    <property type="entry name" value="Pyruvate-ferredoxin oxidoreductase, PFOR, domain III"/>
    <property type="match status" value="1"/>
</dbReference>
<reference evidence="2 3" key="1">
    <citation type="submission" date="2020-01" db="EMBL/GenBank/DDBJ databases">
        <title>Anaeroalcalibacter tamaniensis gen. nov., sp. nov., moderately halophilic strictly anaerobic fermenter bacterium from mud volcano of Taman peninsula.</title>
        <authorList>
            <person name="Frolova A."/>
            <person name="Merkel A.Y."/>
            <person name="Slobodkin A.I."/>
        </authorList>
    </citation>
    <scope>NUCLEOTIDE SEQUENCE [LARGE SCALE GENOMIC DNA]</scope>
    <source>
        <strain evidence="2 3">F-3ap</strain>
    </source>
</reference>
<proteinExistence type="predicted"/>